<proteinExistence type="predicted"/>
<dbReference type="AlphaFoldDB" id="A0A068R7Z9"/>
<reference evidence="1 2" key="1">
    <citation type="submission" date="2013-07" db="EMBL/GenBank/DDBJ databases">
        <authorList>
            <person name="Genoscope - CEA"/>
        </authorList>
    </citation>
    <scope>NUCLEOTIDE SEQUENCE [LARGE SCALE GENOMIC DNA]</scope>
    <source>
        <strain evidence="1 2">G6</strain>
    </source>
</reference>
<sequence>MEGKKLTLVGYHLNSDHPQFNRSAVNPDDSALVEKSKLRRFYSRGAKKCLISTRKLLLESGLNIRDPAIKFGMYASQYGYLHPMPHELLPEWKQNGGVSEHDIYQSIWTSAQINPFLITLSLSNNLLGVLSQELDLQGDCASFIRGNIGLLSAFKEAALLLNNGVIDYAFVVASGMGKVDTGISEAFVEFGVTFILTNDQKPQQHNHYPGIDITSLCRMYREGGYTAENLYFIKDILALMDSQARIESLNQQ</sequence>
<dbReference type="Proteomes" id="UP000032735">
    <property type="component" value="Chromosome"/>
</dbReference>
<dbReference type="EMBL" id="FO704551">
    <property type="protein sequence ID" value="CDG23333.1"/>
    <property type="molecule type" value="Genomic_DNA"/>
</dbReference>
<organism evidence="1 2">
    <name type="scientific">Xenorhabdus poinarii G6</name>
    <dbReference type="NCBI Taxonomy" id="1354304"/>
    <lineage>
        <taxon>Bacteria</taxon>
        <taxon>Pseudomonadati</taxon>
        <taxon>Pseudomonadota</taxon>
        <taxon>Gammaproteobacteria</taxon>
        <taxon>Enterobacterales</taxon>
        <taxon>Morganellaceae</taxon>
        <taxon>Xenorhabdus</taxon>
    </lineage>
</organism>
<evidence type="ECO:0000313" key="2">
    <source>
        <dbReference type="Proteomes" id="UP000032735"/>
    </source>
</evidence>
<dbReference type="HOGENOM" id="CLU_1073441_0_0_6"/>
<dbReference type="GO" id="GO:0016746">
    <property type="term" value="F:acyltransferase activity"/>
    <property type="evidence" value="ECO:0007669"/>
    <property type="project" value="InterPro"/>
</dbReference>
<accession>A0A068R7Z9</accession>
<gene>
    <name evidence="1" type="ORF">XPG1_3706</name>
</gene>
<protein>
    <recommendedName>
        <fullName evidence="3">Beta-ketoacyl synthase N-terminal domain-containing protein</fullName>
    </recommendedName>
</protein>
<evidence type="ECO:0008006" key="3">
    <source>
        <dbReference type="Google" id="ProtNLM"/>
    </source>
</evidence>
<name>A0A068R7Z9_9GAMM</name>
<dbReference type="InterPro" id="IPR016039">
    <property type="entry name" value="Thiolase-like"/>
</dbReference>
<evidence type="ECO:0000313" key="1">
    <source>
        <dbReference type="EMBL" id="CDG23333.1"/>
    </source>
</evidence>
<dbReference type="SUPFAM" id="SSF53901">
    <property type="entry name" value="Thiolase-like"/>
    <property type="match status" value="1"/>
</dbReference>
<dbReference type="STRING" id="1354304.XPG1_3706"/>
<keyword evidence="2" id="KW-1185">Reference proteome</keyword>
<dbReference type="KEGG" id="xpo:XPG1_3706"/>